<feature type="signal peptide" evidence="2">
    <location>
        <begin position="1"/>
        <end position="18"/>
    </location>
</feature>
<feature type="compositionally biased region" description="Basic and acidic residues" evidence="1">
    <location>
        <begin position="116"/>
        <end position="142"/>
    </location>
</feature>
<dbReference type="EMBL" id="SPOF01000018">
    <property type="protein sequence ID" value="TIB12560.1"/>
    <property type="molecule type" value="Genomic_DNA"/>
</dbReference>
<keyword evidence="2" id="KW-0732">Signal</keyword>
<dbReference type="OrthoDB" id="10579275at2759"/>
<sequence length="270" mass="27792">MLSIKFAAIAALIALAQASPLRRHDDGQGHQQAQQALASGDQCLQNCFLTAIVSVGATAGCNNGNDYASQAICYCRTPGLGDAYSRCLERCPAGDFDQGQQLRDKVCAAANGGGNHAHEKEGHDKEGHQHEHEHEHGHEHNQKPGVQVAGIIASSVPQAQGNLGQYASVASAAGAASASAPTQATQATQPETVAASTTYTSSQTDSYSHASSSASSTSSQTFLTPTKSYSSTASPSSTVNDLDDLDSGAVSSQVSWSIAIASTLVLCFVV</sequence>
<evidence type="ECO:0000313" key="4">
    <source>
        <dbReference type="Proteomes" id="UP000306954"/>
    </source>
</evidence>
<organism evidence="3 4">
    <name type="scientific">Wallemia ichthyophaga</name>
    <dbReference type="NCBI Taxonomy" id="245174"/>
    <lineage>
        <taxon>Eukaryota</taxon>
        <taxon>Fungi</taxon>
        <taxon>Dikarya</taxon>
        <taxon>Basidiomycota</taxon>
        <taxon>Wallemiomycotina</taxon>
        <taxon>Wallemiomycetes</taxon>
        <taxon>Wallemiales</taxon>
        <taxon>Wallemiaceae</taxon>
        <taxon>Wallemia</taxon>
    </lineage>
</organism>
<comment type="caution">
    <text evidence="3">The sequence shown here is derived from an EMBL/GenBank/DDBJ whole genome shotgun (WGS) entry which is preliminary data.</text>
</comment>
<evidence type="ECO:0000256" key="2">
    <source>
        <dbReference type="SAM" id="SignalP"/>
    </source>
</evidence>
<evidence type="ECO:0008006" key="5">
    <source>
        <dbReference type="Google" id="ProtNLM"/>
    </source>
</evidence>
<name>A0A4T0HAJ6_WALIC</name>
<feature type="region of interest" description="Disordered" evidence="1">
    <location>
        <begin position="110"/>
        <end position="142"/>
    </location>
</feature>
<evidence type="ECO:0000313" key="3">
    <source>
        <dbReference type="EMBL" id="TIB12560.1"/>
    </source>
</evidence>
<feature type="region of interest" description="Disordered" evidence="1">
    <location>
        <begin position="202"/>
        <end position="240"/>
    </location>
</feature>
<proteinExistence type="predicted"/>
<dbReference type="AlphaFoldDB" id="A0A4T0HAJ6"/>
<dbReference type="OMA" id="NHAHEKE"/>
<reference evidence="3 4" key="1">
    <citation type="submission" date="2019-03" db="EMBL/GenBank/DDBJ databases">
        <title>Sequencing 23 genomes of Wallemia ichthyophaga.</title>
        <authorList>
            <person name="Gostincar C."/>
        </authorList>
    </citation>
    <scope>NUCLEOTIDE SEQUENCE [LARGE SCALE GENOMIC DNA]</scope>
    <source>
        <strain evidence="3 4">EXF-8621</strain>
    </source>
</reference>
<dbReference type="Proteomes" id="UP000306954">
    <property type="component" value="Unassembled WGS sequence"/>
</dbReference>
<feature type="compositionally biased region" description="Low complexity" evidence="1">
    <location>
        <begin position="202"/>
        <end position="238"/>
    </location>
</feature>
<protein>
    <recommendedName>
        <fullName evidence="5">Extracellular membrane protein CFEM domain-containing protein</fullName>
    </recommendedName>
</protein>
<evidence type="ECO:0000256" key="1">
    <source>
        <dbReference type="SAM" id="MobiDB-lite"/>
    </source>
</evidence>
<feature type="chain" id="PRO_5030101457" description="Extracellular membrane protein CFEM domain-containing protein" evidence="2">
    <location>
        <begin position="19"/>
        <end position="270"/>
    </location>
</feature>
<accession>A0A4T0HAJ6</accession>
<gene>
    <name evidence="3" type="ORF">E3P90_02029</name>
</gene>